<dbReference type="OrthoDB" id="9781019at2"/>
<dbReference type="CDD" id="cd03444">
    <property type="entry name" value="Thioesterase_II_repeat1"/>
    <property type="match status" value="1"/>
</dbReference>
<evidence type="ECO:0000259" key="9">
    <source>
        <dbReference type="Pfam" id="PF02551"/>
    </source>
</evidence>
<dbReference type="PANTHER" id="PTHR11066">
    <property type="entry name" value="ACYL-COA THIOESTERASE"/>
    <property type="match status" value="1"/>
</dbReference>
<feature type="domain" description="Acyl-CoA thioesterase-like N-terminal HotDog" evidence="10">
    <location>
        <begin position="38"/>
        <end position="113"/>
    </location>
</feature>
<dbReference type="AlphaFoldDB" id="A0A917LR98"/>
<dbReference type="Proteomes" id="UP000627715">
    <property type="component" value="Unassembled WGS sequence"/>
</dbReference>
<keyword evidence="12" id="KW-1185">Reference proteome</keyword>
<dbReference type="CDD" id="cd03445">
    <property type="entry name" value="Thioesterase_II_repeat2"/>
    <property type="match status" value="1"/>
</dbReference>
<evidence type="ECO:0000256" key="7">
    <source>
        <dbReference type="ARBA" id="ARBA00071120"/>
    </source>
</evidence>
<dbReference type="SUPFAM" id="SSF54637">
    <property type="entry name" value="Thioesterase/thiol ester dehydrase-isomerase"/>
    <property type="match status" value="2"/>
</dbReference>
<dbReference type="RefSeq" id="WP_068811569.1">
    <property type="nucleotide sequence ID" value="NZ_BMIY01000002.1"/>
</dbReference>
<proteinExistence type="inferred from homology"/>
<dbReference type="FunFam" id="2.40.160.210:FF:000001">
    <property type="entry name" value="Acyl-CoA thioesterase II"/>
    <property type="match status" value="1"/>
</dbReference>
<dbReference type="Pfam" id="PF02551">
    <property type="entry name" value="Acyl_CoA_thio"/>
    <property type="match status" value="1"/>
</dbReference>
<evidence type="ECO:0000256" key="2">
    <source>
        <dbReference type="ARBA" id="ARBA00011881"/>
    </source>
</evidence>
<dbReference type="InterPro" id="IPR029069">
    <property type="entry name" value="HotDog_dom_sf"/>
</dbReference>
<evidence type="ECO:0000313" key="12">
    <source>
        <dbReference type="Proteomes" id="UP000627715"/>
    </source>
</evidence>
<dbReference type="GO" id="GO:0005829">
    <property type="term" value="C:cytosol"/>
    <property type="evidence" value="ECO:0007669"/>
    <property type="project" value="TreeGrafter"/>
</dbReference>
<organism evidence="11 12">
    <name type="scientific">Pseudohongiella nitratireducens</name>
    <dbReference type="NCBI Taxonomy" id="1768907"/>
    <lineage>
        <taxon>Bacteria</taxon>
        <taxon>Pseudomonadati</taxon>
        <taxon>Pseudomonadota</taxon>
        <taxon>Gammaproteobacteria</taxon>
        <taxon>Pseudomonadales</taxon>
        <taxon>Pseudohongiellaceae</taxon>
        <taxon>Pseudohongiella</taxon>
    </lineage>
</organism>
<dbReference type="InterPro" id="IPR025652">
    <property type="entry name" value="TesB_C"/>
</dbReference>
<comment type="catalytic activity">
    <reaction evidence="6">
        <text>a fatty acyl-CoA + H2O = a fatty acid + CoA + H(+)</text>
        <dbReference type="Rhea" id="RHEA:16781"/>
        <dbReference type="ChEBI" id="CHEBI:15377"/>
        <dbReference type="ChEBI" id="CHEBI:15378"/>
        <dbReference type="ChEBI" id="CHEBI:28868"/>
        <dbReference type="ChEBI" id="CHEBI:57287"/>
        <dbReference type="ChEBI" id="CHEBI:77636"/>
        <dbReference type="EC" id="3.1.2.20"/>
    </reaction>
    <physiologicalReaction direction="left-to-right" evidence="6">
        <dbReference type="Rhea" id="RHEA:16782"/>
    </physiologicalReaction>
</comment>
<dbReference type="InterPro" id="IPR049449">
    <property type="entry name" value="TesB_ACOT8-like_N"/>
</dbReference>
<dbReference type="GO" id="GO:0009062">
    <property type="term" value="P:fatty acid catabolic process"/>
    <property type="evidence" value="ECO:0007669"/>
    <property type="project" value="TreeGrafter"/>
</dbReference>
<sequence length="301" mass="34801">MQETQTNEQLQQLFRHLELEKLDENLYRTKHANEGWFRVYGGQVLCQALLSATHTVPKNRHVHSLHAYFLRPGDLNHPIIFQVDRIRDGKSFTTRRIVAIQHGRAILNLSTSFQVDEPGLNHQIEMPDVPPPEECDDRAQMVERFRGKVSDDILERFTGPFAIDLRHVDADSIFSNRPKPPTNSVWFRLNAELPEHYTQHSHLLAYASDMTLLQTSLRPHGQNLFDPKLQIASLDHAMWFHRPFRMDEWLLYTQDSPSSSQARGFNRGNIFTQDGLLVASATQEGLIRIHDKRHQDSGRSS</sequence>
<feature type="domain" description="Acyl-CoA thioesterase 2 C-terminal" evidence="9">
    <location>
        <begin position="182"/>
        <end position="286"/>
    </location>
</feature>
<dbReference type="InterPro" id="IPR042171">
    <property type="entry name" value="Acyl-CoA_hotdog"/>
</dbReference>
<dbReference type="GO" id="GO:0047617">
    <property type="term" value="F:fatty acyl-CoA hydrolase activity"/>
    <property type="evidence" value="ECO:0007669"/>
    <property type="project" value="UniProtKB-EC"/>
</dbReference>
<comment type="similarity">
    <text evidence="1">Belongs to the C/M/P thioester hydrolase family.</text>
</comment>
<keyword evidence="4" id="KW-0443">Lipid metabolism</keyword>
<dbReference type="GO" id="GO:0006637">
    <property type="term" value="P:acyl-CoA metabolic process"/>
    <property type="evidence" value="ECO:0007669"/>
    <property type="project" value="InterPro"/>
</dbReference>
<dbReference type="InterPro" id="IPR003703">
    <property type="entry name" value="Acyl_CoA_thio"/>
</dbReference>
<dbReference type="Pfam" id="PF13622">
    <property type="entry name" value="4HBT_3"/>
    <property type="match status" value="1"/>
</dbReference>
<dbReference type="PANTHER" id="PTHR11066:SF34">
    <property type="entry name" value="ACYL-COENZYME A THIOESTERASE 8"/>
    <property type="match status" value="1"/>
</dbReference>
<evidence type="ECO:0000256" key="3">
    <source>
        <dbReference type="ARBA" id="ARBA00022801"/>
    </source>
</evidence>
<evidence type="ECO:0000256" key="5">
    <source>
        <dbReference type="ARBA" id="ARBA00038894"/>
    </source>
</evidence>
<comment type="caution">
    <text evidence="11">The sequence shown here is derived from an EMBL/GenBank/DDBJ whole genome shotgun (WGS) entry which is preliminary data.</text>
</comment>
<accession>A0A917LR98</accession>
<evidence type="ECO:0000256" key="1">
    <source>
        <dbReference type="ARBA" id="ARBA00006538"/>
    </source>
</evidence>
<reference evidence="11" key="2">
    <citation type="submission" date="2020-09" db="EMBL/GenBank/DDBJ databases">
        <authorList>
            <person name="Sun Q."/>
            <person name="Zhou Y."/>
        </authorList>
    </citation>
    <scope>NUCLEOTIDE SEQUENCE</scope>
    <source>
        <strain evidence="11">CGMCC 1.15425</strain>
    </source>
</reference>
<evidence type="ECO:0000259" key="10">
    <source>
        <dbReference type="Pfam" id="PF13622"/>
    </source>
</evidence>
<gene>
    <name evidence="11" type="primary">tesB</name>
    <name evidence="11" type="ORF">GCM10011403_05090</name>
</gene>
<dbReference type="EC" id="3.1.2.20" evidence="5"/>
<dbReference type="Gene3D" id="2.40.160.210">
    <property type="entry name" value="Acyl-CoA thioesterase, double hotdog domain"/>
    <property type="match status" value="1"/>
</dbReference>
<protein>
    <recommendedName>
        <fullName evidence="7">Acyl-CoA thioesterase 2</fullName>
        <ecNumber evidence="5">3.1.2.20</ecNumber>
    </recommendedName>
    <alternativeName>
        <fullName evidence="8">Thioesterase II</fullName>
    </alternativeName>
</protein>
<evidence type="ECO:0000313" key="11">
    <source>
        <dbReference type="EMBL" id="GGG50945.1"/>
    </source>
</evidence>
<dbReference type="EMBL" id="BMIY01000002">
    <property type="protein sequence ID" value="GGG50945.1"/>
    <property type="molecule type" value="Genomic_DNA"/>
</dbReference>
<evidence type="ECO:0000256" key="4">
    <source>
        <dbReference type="ARBA" id="ARBA00023098"/>
    </source>
</evidence>
<name>A0A917LR98_9GAMM</name>
<keyword evidence="3" id="KW-0378">Hydrolase</keyword>
<comment type="subunit">
    <text evidence="2">Homotetramer.</text>
</comment>
<evidence type="ECO:0000256" key="6">
    <source>
        <dbReference type="ARBA" id="ARBA00050943"/>
    </source>
</evidence>
<reference evidence="11" key="1">
    <citation type="journal article" date="2014" name="Int. J. Syst. Evol. Microbiol.">
        <title>Complete genome sequence of Corynebacterium casei LMG S-19264T (=DSM 44701T), isolated from a smear-ripened cheese.</title>
        <authorList>
            <consortium name="US DOE Joint Genome Institute (JGI-PGF)"/>
            <person name="Walter F."/>
            <person name="Albersmeier A."/>
            <person name="Kalinowski J."/>
            <person name="Ruckert C."/>
        </authorList>
    </citation>
    <scope>NUCLEOTIDE SEQUENCE</scope>
    <source>
        <strain evidence="11">CGMCC 1.15425</strain>
    </source>
</reference>
<evidence type="ECO:0000256" key="8">
    <source>
        <dbReference type="ARBA" id="ARBA00079653"/>
    </source>
</evidence>